<dbReference type="PROSITE" id="PS51194">
    <property type="entry name" value="HELICASE_CTER"/>
    <property type="match status" value="1"/>
</dbReference>
<proteinExistence type="predicted"/>
<dbReference type="InterPro" id="IPR027417">
    <property type="entry name" value="P-loop_NTPase"/>
</dbReference>
<gene>
    <name evidence="3" type="ORF">S12H4_45556</name>
</gene>
<dbReference type="SMART" id="SM00490">
    <property type="entry name" value="HELICc"/>
    <property type="match status" value="1"/>
</dbReference>
<dbReference type="EMBL" id="BARW01028179">
    <property type="protein sequence ID" value="GAJ10104.1"/>
    <property type="molecule type" value="Genomic_DNA"/>
</dbReference>
<name>X1TXY2_9ZZZZ</name>
<feature type="non-terminal residue" evidence="3">
    <location>
        <position position="1"/>
    </location>
</feature>
<sequence>NYIGFLMLLMQRMVTSSTKAIGAAMARRLDVLQEPEEQLSLFPMLTEEEWADLDGQEQSDTVIQARFKALKNEREEVKLIIEATEAAANTHSDAKAEALLDWMYRLQREEQDPEIKVLIFTEFVSTQDMLRQFLIERGFSVVCLNGSMGLDERVSVQERFAQEDRVLISTDAGGEGLNLQFCHVVVNYDIPWNPMRLEQRIGRVDRIGQKHVVRALNFLLQDTVEYRIREVIEQKLAVIHEEFGIDKTG</sequence>
<comment type="caution">
    <text evidence="3">The sequence shown here is derived from an EMBL/GenBank/DDBJ whole genome shotgun (WGS) entry which is preliminary data.</text>
</comment>
<evidence type="ECO:0000313" key="3">
    <source>
        <dbReference type="EMBL" id="GAJ10104.1"/>
    </source>
</evidence>
<accession>X1TXY2</accession>
<dbReference type="Pfam" id="PF00271">
    <property type="entry name" value="Helicase_C"/>
    <property type="match status" value="1"/>
</dbReference>
<dbReference type="SUPFAM" id="SSF52540">
    <property type="entry name" value="P-loop containing nucleoside triphosphate hydrolases"/>
    <property type="match status" value="1"/>
</dbReference>
<keyword evidence="1" id="KW-0378">Hydrolase</keyword>
<dbReference type="GO" id="GO:0016787">
    <property type="term" value="F:hydrolase activity"/>
    <property type="evidence" value="ECO:0007669"/>
    <property type="project" value="UniProtKB-KW"/>
</dbReference>
<dbReference type="PANTHER" id="PTHR10799">
    <property type="entry name" value="SNF2/RAD54 HELICASE FAMILY"/>
    <property type="match status" value="1"/>
</dbReference>
<protein>
    <recommendedName>
        <fullName evidence="2">Helicase C-terminal domain-containing protein</fullName>
    </recommendedName>
</protein>
<feature type="domain" description="Helicase C-terminal" evidence="2">
    <location>
        <begin position="98"/>
        <end position="249"/>
    </location>
</feature>
<evidence type="ECO:0000256" key="1">
    <source>
        <dbReference type="ARBA" id="ARBA00022801"/>
    </source>
</evidence>
<dbReference type="Gene3D" id="3.40.50.300">
    <property type="entry name" value="P-loop containing nucleotide triphosphate hydrolases"/>
    <property type="match status" value="1"/>
</dbReference>
<dbReference type="AlphaFoldDB" id="X1TXY2"/>
<dbReference type="CDD" id="cd18793">
    <property type="entry name" value="SF2_C_SNF"/>
    <property type="match status" value="1"/>
</dbReference>
<dbReference type="InterPro" id="IPR001650">
    <property type="entry name" value="Helicase_C-like"/>
</dbReference>
<reference evidence="3" key="1">
    <citation type="journal article" date="2014" name="Front. Microbiol.">
        <title>High frequency of phylogenetically diverse reductive dehalogenase-homologous genes in deep subseafloor sedimentary metagenomes.</title>
        <authorList>
            <person name="Kawai M."/>
            <person name="Futagami T."/>
            <person name="Toyoda A."/>
            <person name="Takaki Y."/>
            <person name="Nishi S."/>
            <person name="Hori S."/>
            <person name="Arai W."/>
            <person name="Tsubouchi T."/>
            <person name="Morono Y."/>
            <person name="Uchiyama I."/>
            <person name="Ito T."/>
            <person name="Fujiyama A."/>
            <person name="Inagaki F."/>
            <person name="Takami H."/>
        </authorList>
    </citation>
    <scope>NUCLEOTIDE SEQUENCE</scope>
    <source>
        <strain evidence="3">Expedition CK06-06</strain>
    </source>
</reference>
<dbReference type="InterPro" id="IPR049730">
    <property type="entry name" value="SNF2/RAD54-like_C"/>
</dbReference>
<organism evidence="3">
    <name type="scientific">marine sediment metagenome</name>
    <dbReference type="NCBI Taxonomy" id="412755"/>
    <lineage>
        <taxon>unclassified sequences</taxon>
        <taxon>metagenomes</taxon>
        <taxon>ecological metagenomes</taxon>
    </lineage>
</organism>
<evidence type="ECO:0000259" key="2">
    <source>
        <dbReference type="PROSITE" id="PS51194"/>
    </source>
</evidence>